<dbReference type="EMBL" id="JAUJFL010000002">
    <property type="protein sequence ID" value="KAK2611538.1"/>
    <property type="molecule type" value="Genomic_DNA"/>
</dbReference>
<dbReference type="Proteomes" id="UP001265746">
    <property type="component" value="Unassembled WGS sequence"/>
</dbReference>
<reference evidence="1" key="1">
    <citation type="submission" date="2023-06" db="EMBL/GenBank/DDBJ databases">
        <authorList>
            <person name="Noh H."/>
        </authorList>
    </citation>
    <scope>NUCLEOTIDE SEQUENCE</scope>
    <source>
        <strain evidence="1">DUCC20226</strain>
    </source>
</reference>
<dbReference type="AlphaFoldDB" id="A0AAD9SM87"/>
<evidence type="ECO:0000313" key="2">
    <source>
        <dbReference type="Proteomes" id="UP001265746"/>
    </source>
</evidence>
<evidence type="ECO:0000313" key="1">
    <source>
        <dbReference type="EMBL" id="KAK2611538.1"/>
    </source>
</evidence>
<sequence length="434" mass="49512">MSGASFDNELRVIGFFCKKLIVQTVTSGDHLEETAPAPSDANASKVADRTLLSVAKSCNVTHFSQNFVLICAATSIIRDWRLRLSPIIFKTLCLARTSSTRTSEIGIISTTSDTGQTVLHSHTKSLNITVHNSRHFPPKTFFQSIMAQFSDLPQELRDIIWEMALRARRPGAHFFTVYQYSMGASIIDPSCRIQLLTEDEKIWYQSSGLAAPCRGPDGSFSWTEGNPSTYMEDAALWTTSPLALQRDTKEPQSFMIHPKTDLIIIQASPYTSLSWDRDSRKALSPSFVDDLREIFLMYTRFICSLQSWLLHYPRNIAIELDSKWRKHPQPFVERCQVVLKMTRVETVWFIDYSLKRDTHRLKSEKGGGLRKNRAVFYAMDRRFIEIQPCDSEWTVWDREANKSIPRTAIDFVSELDGQHGVFIPILKVLGCEPL</sequence>
<name>A0AAD9SM87_PHOAM</name>
<proteinExistence type="predicted"/>
<protein>
    <submittedName>
        <fullName evidence="1">Uncharacterized protein</fullName>
    </submittedName>
</protein>
<organism evidence="1 2">
    <name type="scientific">Phomopsis amygdali</name>
    <name type="common">Fusicoccum amygdali</name>
    <dbReference type="NCBI Taxonomy" id="1214568"/>
    <lineage>
        <taxon>Eukaryota</taxon>
        <taxon>Fungi</taxon>
        <taxon>Dikarya</taxon>
        <taxon>Ascomycota</taxon>
        <taxon>Pezizomycotina</taxon>
        <taxon>Sordariomycetes</taxon>
        <taxon>Sordariomycetidae</taxon>
        <taxon>Diaporthales</taxon>
        <taxon>Diaporthaceae</taxon>
        <taxon>Diaporthe</taxon>
    </lineage>
</organism>
<gene>
    <name evidence="1" type="ORF">N8I77_004871</name>
</gene>
<accession>A0AAD9SM87</accession>
<comment type="caution">
    <text evidence="1">The sequence shown here is derived from an EMBL/GenBank/DDBJ whole genome shotgun (WGS) entry which is preliminary data.</text>
</comment>
<keyword evidence="2" id="KW-1185">Reference proteome</keyword>